<keyword evidence="2" id="KW-1185">Reference proteome</keyword>
<dbReference type="RefSeq" id="WP_061172278.1">
    <property type="nucleotide sequence ID" value="NZ_FCOA02000050.1"/>
</dbReference>
<name>A0A158DMN7_9BURK</name>
<protein>
    <recommendedName>
        <fullName evidence="3">ATP-grasp domain-containing protein</fullName>
    </recommendedName>
</protein>
<reference evidence="1" key="1">
    <citation type="submission" date="2016-01" db="EMBL/GenBank/DDBJ databases">
        <authorList>
            <person name="Peeters C."/>
        </authorList>
    </citation>
    <scope>NUCLEOTIDE SEQUENCE</scope>
    <source>
        <strain evidence="1">LMG 29322</strain>
    </source>
</reference>
<dbReference type="EMBL" id="FCOA02000050">
    <property type="protein sequence ID" value="SAK95911.1"/>
    <property type="molecule type" value="Genomic_DNA"/>
</dbReference>
<dbReference type="SUPFAM" id="SSF56059">
    <property type="entry name" value="Glutathione synthetase ATP-binding domain-like"/>
    <property type="match status" value="1"/>
</dbReference>
<evidence type="ECO:0000313" key="1">
    <source>
        <dbReference type="EMBL" id="SAK95911.1"/>
    </source>
</evidence>
<comment type="caution">
    <text evidence="1">The sequence shown here is derived from an EMBL/GenBank/DDBJ whole genome shotgun (WGS) entry which is preliminary data.</text>
</comment>
<dbReference type="AlphaFoldDB" id="A0A158DMN7"/>
<gene>
    <name evidence="1" type="ORF">AWB79_07281</name>
</gene>
<accession>A0A158DMN7</accession>
<proteinExistence type="predicted"/>
<dbReference type="OrthoDB" id="8453666at2"/>
<dbReference type="Proteomes" id="UP000054851">
    <property type="component" value="Unassembled WGS sequence"/>
</dbReference>
<evidence type="ECO:0000313" key="2">
    <source>
        <dbReference type="Proteomes" id="UP000054851"/>
    </source>
</evidence>
<organism evidence="1 2">
    <name type="scientific">Caballeronia hypogeia</name>
    <dbReference type="NCBI Taxonomy" id="1777140"/>
    <lineage>
        <taxon>Bacteria</taxon>
        <taxon>Pseudomonadati</taxon>
        <taxon>Pseudomonadota</taxon>
        <taxon>Betaproteobacteria</taxon>
        <taxon>Burkholderiales</taxon>
        <taxon>Burkholderiaceae</taxon>
        <taxon>Caballeronia</taxon>
    </lineage>
</organism>
<dbReference type="Gene3D" id="3.30.470.20">
    <property type="entry name" value="ATP-grasp fold, B domain"/>
    <property type="match status" value="1"/>
</dbReference>
<evidence type="ECO:0008006" key="3">
    <source>
        <dbReference type="Google" id="ProtNLM"/>
    </source>
</evidence>
<sequence>MSAGHGDSQAANYRIVNGKDIDPKDLPHSVVQRVIDNRYDDENVYDIRVPVIGNSIPFVYIKKRSLNTRFSNANRTATISSTPNFLSETEVDQILRFCRDAHLDYGELDVLRDRRSGDIWIVDVNNTPSGPPNGLTKSDVILAIREMAMAFYREFLEPGSFWNQQ</sequence>
<dbReference type="STRING" id="1777140.AWB79_07281"/>